<feature type="compositionally biased region" description="Low complexity" evidence="3">
    <location>
        <begin position="349"/>
        <end position="367"/>
    </location>
</feature>
<evidence type="ECO:0000259" key="4">
    <source>
        <dbReference type="PROSITE" id="PS01124"/>
    </source>
</evidence>
<name>A0A646KEK0_STRJU</name>
<dbReference type="InterPro" id="IPR018060">
    <property type="entry name" value="HTH_AraC"/>
</dbReference>
<dbReference type="PROSITE" id="PS01124">
    <property type="entry name" value="HTH_ARAC_FAMILY_2"/>
    <property type="match status" value="1"/>
</dbReference>
<dbReference type="InterPro" id="IPR002818">
    <property type="entry name" value="DJ-1/PfpI"/>
</dbReference>
<organism evidence="5 6">
    <name type="scientific">Streptomyces jumonjinensis</name>
    <dbReference type="NCBI Taxonomy" id="1945"/>
    <lineage>
        <taxon>Bacteria</taxon>
        <taxon>Bacillati</taxon>
        <taxon>Actinomycetota</taxon>
        <taxon>Actinomycetes</taxon>
        <taxon>Kitasatosporales</taxon>
        <taxon>Streptomycetaceae</taxon>
        <taxon>Streptomyces</taxon>
    </lineage>
</organism>
<gene>
    <name evidence="5" type="ORF">FF041_09305</name>
</gene>
<evidence type="ECO:0000256" key="1">
    <source>
        <dbReference type="ARBA" id="ARBA00023015"/>
    </source>
</evidence>
<dbReference type="Gene3D" id="3.40.50.880">
    <property type="match status" value="1"/>
</dbReference>
<evidence type="ECO:0000313" key="6">
    <source>
        <dbReference type="Proteomes" id="UP000419138"/>
    </source>
</evidence>
<keyword evidence="2" id="KW-0804">Transcription</keyword>
<dbReference type="PANTHER" id="PTHR43130:SF3">
    <property type="entry name" value="HTH-TYPE TRANSCRIPTIONAL REGULATOR RV1931C"/>
    <property type="match status" value="1"/>
</dbReference>
<feature type="region of interest" description="Disordered" evidence="3">
    <location>
        <begin position="326"/>
        <end position="367"/>
    </location>
</feature>
<dbReference type="SUPFAM" id="SSF52317">
    <property type="entry name" value="Class I glutamine amidotransferase-like"/>
    <property type="match status" value="1"/>
</dbReference>
<protein>
    <submittedName>
        <fullName evidence="5">Helix-turn-helix domain-containing protein</fullName>
    </submittedName>
</protein>
<dbReference type="EMBL" id="VCLA01000074">
    <property type="protein sequence ID" value="MQT00417.1"/>
    <property type="molecule type" value="Genomic_DNA"/>
</dbReference>
<dbReference type="InterPro" id="IPR009057">
    <property type="entry name" value="Homeodomain-like_sf"/>
</dbReference>
<dbReference type="InterPro" id="IPR052158">
    <property type="entry name" value="INH-QAR"/>
</dbReference>
<dbReference type="Pfam" id="PF01965">
    <property type="entry name" value="DJ-1_PfpI"/>
    <property type="match status" value="1"/>
</dbReference>
<dbReference type="InterPro" id="IPR029062">
    <property type="entry name" value="Class_I_gatase-like"/>
</dbReference>
<evidence type="ECO:0000313" key="5">
    <source>
        <dbReference type="EMBL" id="MQT00417.1"/>
    </source>
</evidence>
<sequence length="367" mass="38753">MITVLVADGVPAHQLTTPGLVFGSASHVLGHTAYDVRICSATRTVTTGEPPLSLATPWGLEALDDADTVLVTGHRAFRDPPPPEAADALRACADRDRTIAAVGTGTFTLAATGLLDGRRATTSWPHTGELAGRHPRVEVVPVGAPWVEDGPYLTSHGVFGGIDLCLSMVERDHGEPTAAAVARRIIMPLYDEAVADTGERVREIADRTDIGPTRQWVEANLHRPLTLADMAGHARVSVSTLHRRFRAQTGLPPLQYLLRARLHRAQQLLESGDTPVEQIAAQSGFGSPANLRHHFHRLTGTTPRAYRAALRGFTAAMGPYVPASDALGAPGGTGPGTANSRDGEPFPEPSRTSAPSRSSGSTGSSSP</sequence>
<dbReference type="SUPFAM" id="SSF46689">
    <property type="entry name" value="Homeodomain-like"/>
    <property type="match status" value="2"/>
</dbReference>
<dbReference type="GO" id="GO:0003700">
    <property type="term" value="F:DNA-binding transcription factor activity"/>
    <property type="evidence" value="ECO:0007669"/>
    <property type="project" value="InterPro"/>
</dbReference>
<keyword evidence="6" id="KW-1185">Reference proteome</keyword>
<proteinExistence type="predicted"/>
<accession>A0A646KEK0</accession>
<comment type="caution">
    <text evidence="5">The sequence shown here is derived from an EMBL/GenBank/DDBJ whole genome shotgun (WGS) entry which is preliminary data.</text>
</comment>
<dbReference type="GO" id="GO:0043565">
    <property type="term" value="F:sequence-specific DNA binding"/>
    <property type="evidence" value="ECO:0007669"/>
    <property type="project" value="InterPro"/>
</dbReference>
<dbReference type="PANTHER" id="PTHR43130">
    <property type="entry name" value="ARAC-FAMILY TRANSCRIPTIONAL REGULATOR"/>
    <property type="match status" value="1"/>
</dbReference>
<dbReference type="SMART" id="SM00342">
    <property type="entry name" value="HTH_ARAC"/>
    <property type="match status" value="1"/>
</dbReference>
<dbReference type="Pfam" id="PF12833">
    <property type="entry name" value="HTH_18"/>
    <property type="match status" value="1"/>
</dbReference>
<dbReference type="AlphaFoldDB" id="A0A646KEK0"/>
<keyword evidence="1" id="KW-0805">Transcription regulation</keyword>
<dbReference type="CDD" id="cd03137">
    <property type="entry name" value="GATase1_AraC_1"/>
    <property type="match status" value="1"/>
</dbReference>
<evidence type="ECO:0000256" key="2">
    <source>
        <dbReference type="ARBA" id="ARBA00023163"/>
    </source>
</evidence>
<dbReference type="Proteomes" id="UP000419138">
    <property type="component" value="Unassembled WGS sequence"/>
</dbReference>
<evidence type="ECO:0000256" key="3">
    <source>
        <dbReference type="SAM" id="MobiDB-lite"/>
    </source>
</evidence>
<feature type="domain" description="HTH araC/xylS-type" evidence="4">
    <location>
        <begin position="211"/>
        <end position="309"/>
    </location>
</feature>
<dbReference type="Gene3D" id="1.10.10.60">
    <property type="entry name" value="Homeodomain-like"/>
    <property type="match status" value="1"/>
</dbReference>
<reference evidence="5 6" key="1">
    <citation type="submission" date="2019-05" db="EMBL/GenBank/DDBJ databases">
        <title>Comparative genomics and metabolomics analyses of clavulanic acid producing Streptomyces species provides insight into specialized metabolism and evolution of beta-lactam biosynthetic gene clusters.</title>
        <authorList>
            <person name="Moore M.A."/>
            <person name="Cruz-Morales P."/>
            <person name="Barona Gomez F."/>
            <person name="Kapil T."/>
        </authorList>
    </citation>
    <scope>NUCLEOTIDE SEQUENCE [LARGE SCALE GENOMIC DNA]</scope>
    <source>
        <strain evidence="5 6">NRRL 5741</strain>
    </source>
</reference>